<dbReference type="InterPro" id="IPR012337">
    <property type="entry name" value="RNaseH-like_sf"/>
</dbReference>
<dbReference type="SUPFAM" id="SSF57716">
    <property type="entry name" value="Glucocorticoid receptor-like (DNA-binding domain)"/>
    <property type="match status" value="1"/>
</dbReference>
<organism evidence="8 9">
    <name type="scientific">Salmo trutta</name>
    <name type="common">Brown trout</name>
    <dbReference type="NCBI Taxonomy" id="8032"/>
    <lineage>
        <taxon>Eukaryota</taxon>
        <taxon>Metazoa</taxon>
        <taxon>Chordata</taxon>
        <taxon>Craniata</taxon>
        <taxon>Vertebrata</taxon>
        <taxon>Euteleostomi</taxon>
        <taxon>Actinopterygii</taxon>
        <taxon>Neopterygii</taxon>
        <taxon>Teleostei</taxon>
        <taxon>Protacanthopterygii</taxon>
        <taxon>Salmoniformes</taxon>
        <taxon>Salmonidae</taxon>
        <taxon>Salmoninae</taxon>
        <taxon>Salmo</taxon>
    </lineage>
</organism>
<evidence type="ECO:0000313" key="8">
    <source>
        <dbReference type="Ensembl" id="ENSSTUP00000028168.1"/>
    </source>
</evidence>
<dbReference type="InterPro" id="IPR036397">
    <property type="entry name" value="RNaseH_sf"/>
</dbReference>
<dbReference type="InterPro" id="IPR006612">
    <property type="entry name" value="THAP_Znf"/>
</dbReference>
<evidence type="ECO:0000256" key="2">
    <source>
        <dbReference type="ARBA" id="ARBA00022771"/>
    </source>
</evidence>
<dbReference type="AlphaFoldDB" id="A0A673Y121"/>
<evidence type="ECO:0000313" key="9">
    <source>
        <dbReference type="Proteomes" id="UP000472277"/>
    </source>
</evidence>
<sequence length="435" mass="50364">MKWKDWQPTPHSLLCSEHFEERCMDRTGQTVRLRDDAIPTIFAFPSHLQKKFQKTAGRRKRVTSFPEDPVPEESTQREKSPPTYLNHSIWHPSRFHDDYCVPQSIDWAVKDMPKEIPSATLEKQGLIFIPKHAIKVRFLTDHCILDSGNKIILTLVNLKVCCRVYSPAHYLMLIDVHITKHYNCKLLYLNQIKEKWQWLTMDVKGPFPETKSRHKFVLIIMDYYSKWMEAYPMKTNNSKEIAKIISDLISRFGFPVGILSCLTRAHILEINSALGDLKKLTCHLIFYRPLGVSLDPVTKSLVDRLVSDLVKDHPDRWDVYLAARVFSFCCKEHPTTRQIPLSLLRCGGTQSVPTSPRKLPDNGIKGRTFVILEAQPPQREVRVECSQCSQWSTVTQDSELKRYEEMKLGDEDYTHTCVSCRVAMSCRVALEVMRG</sequence>
<dbReference type="SUPFAM" id="SSF53098">
    <property type="entry name" value="Ribonuclease H-like"/>
    <property type="match status" value="1"/>
</dbReference>
<evidence type="ECO:0000256" key="4">
    <source>
        <dbReference type="ARBA" id="ARBA00023125"/>
    </source>
</evidence>
<dbReference type="SMART" id="SM00980">
    <property type="entry name" value="THAP"/>
    <property type="match status" value="1"/>
</dbReference>
<name>A0A673Y121_SALTR</name>
<keyword evidence="9" id="KW-1185">Reference proteome</keyword>
<evidence type="ECO:0000256" key="5">
    <source>
        <dbReference type="PROSITE-ProRule" id="PRU00309"/>
    </source>
</evidence>
<evidence type="ECO:0000256" key="3">
    <source>
        <dbReference type="ARBA" id="ARBA00022833"/>
    </source>
</evidence>
<dbReference type="GO" id="GO:0003677">
    <property type="term" value="F:DNA binding"/>
    <property type="evidence" value="ECO:0007669"/>
    <property type="project" value="UniProtKB-UniRule"/>
</dbReference>
<dbReference type="InParanoid" id="A0A673Y121"/>
<reference evidence="8" key="1">
    <citation type="submission" date="2025-08" db="UniProtKB">
        <authorList>
            <consortium name="Ensembl"/>
        </authorList>
    </citation>
    <scope>IDENTIFICATION</scope>
</reference>
<evidence type="ECO:0000256" key="6">
    <source>
        <dbReference type="SAM" id="MobiDB-lite"/>
    </source>
</evidence>
<keyword evidence="2 5" id="KW-0863">Zinc-finger</keyword>
<dbReference type="Ensembl" id="ENSSTUT00000029487.1">
    <property type="protein sequence ID" value="ENSSTUP00000028168.1"/>
    <property type="gene ID" value="ENSSTUG00000012217.1"/>
</dbReference>
<keyword evidence="4 5" id="KW-0238">DNA-binding</keyword>
<dbReference type="PANTHER" id="PTHR47696">
    <property type="entry name" value="THAP DOMAIN-CONTAINING PROTEIN 2"/>
    <property type="match status" value="1"/>
</dbReference>
<protein>
    <submittedName>
        <fullName evidence="8">Uncharacterized LOC115166781</fullName>
    </submittedName>
</protein>
<gene>
    <name evidence="8" type="primary">LOC115166781</name>
</gene>
<feature type="compositionally biased region" description="Basic residues" evidence="6">
    <location>
        <begin position="52"/>
        <end position="62"/>
    </location>
</feature>
<feature type="domain" description="THAP-type" evidence="7">
    <location>
        <begin position="1"/>
        <end position="42"/>
    </location>
</feature>
<dbReference type="GeneTree" id="ENSGT00940000166194"/>
<accession>A0A673Y121</accession>
<evidence type="ECO:0000259" key="7">
    <source>
        <dbReference type="PROSITE" id="PS50950"/>
    </source>
</evidence>
<dbReference type="Proteomes" id="UP000472277">
    <property type="component" value="Chromosome 29"/>
</dbReference>
<feature type="region of interest" description="Disordered" evidence="6">
    <location>
        <begin position="52"/>
        <end position="83"/>
    </location>
</feature>
<reference evidence="8" key="2">
    <citation type="submission" date="2025-09" db="UniProtKB">
        <authorList>
            <consortium name="Ensembl"/>
        </authorList>
    </citation>
    <scope>IDENTIFICATION</scope>
</reference>
<dbReference type="InterPro" id="IPR026521">
    <property type="entry name" value="THAP2"/>
</dbReference>
<keyword evidence="3" id="KW-0862">Zinc</keyword>
<dbReference type="PROSITE" id="PS50950">
    <property type="entry name" value="ZF_THAP"/>
    <property type="match status" value="1"/>
</dbReference>
<proteinExistence type="predicted"/>
<keyword evidence="1" id="KW-0479">Metal-binding</keyword>
<dbReference type="Gene3D" id="3.30.420.10">
    <property type="entry name" value="Ribonuclease H-like superfamily/Ribonuclease H"/>
    <property type="match status" value="1"/>
</dbReference>
<dbReference type="GO" id="GO:0008270">
    <property type="term" value="F:zinc ion binding"/>
    <property type="evidence" value="ECO:0007669"/>
    <property type="project" value="UniProtKB-KW"/>
</dbReference>
<evidence type="ECO:0000256" key="1">
    <source>
        <dbReference type="ARBA" id="ARBA00022723"/>
    </source>
</evidence>
<dbReference type="Pfam" id="PF05485">
    <property type="entry name" value="THAP"/>
    <property type="match status" value="1"/>
</dbReference>
<dbReference type="PANTHER" id="PTHR47696:SF1">
    <property type="entry name" value="THAP DOMAIN-CONTAINING PROTEIN 2"/>
    <property type="match status" value="1"/>
</dbReference>